<dbReference type="InterPro" id="IPR045851">
    <property type="entry name" value="AMP-bd_C_sf"/>
</dbReference>
<dbReference type="Gene3D" id="3.30.559.10">
    <property type="entry name" value="Chloramphenicol acetyltransferase-like domain"/>
    <property type="match status" value="1"/>
</dbReference>
<proteinExistence type="predicted"/>
<dbReference type="RefSeq" id="WP_264490316.1">
    <property type="nucleotide sequence ID" value="NZ_JAPDDT010000022.1"/>
</dbReference>
<keyword evidence="2" id="KW-0597">Phosphoprotein</keyword>
<dbReference type="InterPro" id="IPR001242">
    <property type="entry name" value="Condensation_dom"/>
</dbReference>
<dbReference type="EMBL" id="JAPDDT010000022">
    <property type="protein sequence ID" value="MCW1926209.1"/>
    <property type="molecule type" value="Genomic_DNA"/>
</dbReference>
<protein>
    <submittedName>
        <fullName evidence="5">Amino acid adenylation domain-containing protein</fullName>
    </submittedName>
</protein>
<gene>
    <name evidence="5" type="ORF">OKA05_26865</name>
</gene>
<evidence type="ECO:0000313" key="6">
    <source>
        <dbReference type="Proteomes" id="UP001320876"/>
    </source>
</evidence>
<feature type="region of interest" description="Disordered" evidence="3">
    <location>
        <begin position="969"/>
        <end position="991"/>
    </location>
</feature>
<dbReference type="Gene3D" id="3.40.50.1820">
    <property type="entry name" value="alpha/beta hydrolase"/>
    <property type="match status" value="1"/>
</dbReference>
<dbReference type="SUPFAM" id="SSF56801">
    <property type="entry name" value="Acetyl-CoA synthetase-like"/>
    <property type="match status" value="1"/>
</dbReference>
<dbReference type="PANTHER" id="PTHR45527:SF1">
    <property type="entry name" value="FATTY ACID SYNTHASE"/>
    <property type="match status" value="1"/>
</dbReference>
<organism evidence="5 6">
    <name type="scientific">Luteolibacter arcticus</name>
    <dbReference type="NCBI Taxonomy" id="1581411"/>
    <lineage>
        <taxon>Bacteria</taxon>
        <taxon>Pseudomonadati</taxon>
        <taxon>Verrucomicrobiota</taxon>
        <taxon>Verrucomicrobiia</taxon>
        <taxon>Verrucomicrobiales</taxon>
        <taxon>Verrucomicrobiaceae</taxon>
        <taxon>Luteolibacter</taxon>
    </lineage>
</organism>
<dbReference type="InterPro" id="IPR023213">
    <property type="entry name" value="CAT-like_dom_sf"/>
</dbReference>
<evidence type="ECO:0000313" key="5">
    <source>
        <dbReference type="EMBL" id="MCW1926209.1"/>
    </source>
</evidence>
<dbReference type="Pfam" id="PF13193">
    <property type="entry name" value="AMP-binding_C"/>
    <property type="match status" value="1"/>
</dbReference>
<dbReference type="Pfam" id="PF00550">
    <property type="entry name" value="PP-binding"/>
    <property type="match status" value="1"/>
</dbReference>
<dbReference type="Gene3D" id="3.40.50.980">
    <property type="match status" value="2"/>
</dbReference>
<dbReference type="SMART" id="SM00824">
    <property type="entry name" value="PKS_TE"/>
    <property type="match status" value="1"/>
</dbReference>
<name>A0ABT3GRQ4_9BACT</name>
<dbReference type="PROSITE" id="PS50075">
    <property type="entry name" value="CARRIER"/>
    <property type="match status" value="1"/>
</dbReference>
<dbReference type="InterPro" id="IPR009081">
    <property type="entry name" value="PP-bd_ACP"/>
</dbReference>
<evidence type="ECO:0000256" key="1">
    <source>
        <dbReference type="ARBA" id="ARBA00022450"/>
    </source>
</evidence>
<dbReference type="CDD" id="cd12117">
    <property type="entry name" value="A_NRPS_Srf_like"/>
    <property type="match status" value="1"/>
</dbReference>
<dbReference type="CDD" id="cd19531">
    <property type="entry name" value="LCL_NRPS-like"/>
    <property type="match status" value="1"/>
</dbReference>
<dbReference type="InterPro" id="IPR036736">
    <property type="entry name" value="ACP-like_sf"/>
</dbReference>
<feature type="domain" description="Carrier" evidence="4">
    <location>
        <begin position="987"/>
        <end position="1062"/>
    </location>
</feature>
<dbReference type="Pfam" id="PF00668">
    <property type="entry name" value="Condensation"/>
    <property type="match status" value="1"/>
</dbReference>
<accession>A0ABT3GRQ4</accession>
<dbReference type="Proteomes" id="UP001320876">
    <property type="component" value="Unassembled WGS sequence"/>
</dbReference>
<dbReference type="SUPFAM" id="SSF53474">
    <property type="entry name" value="alpha/beta-Hydrolases"/>
    <property type="match status" value="1"/>
</dbReference>
<dbReference type="SUPFAM" id="SSF52777">
    <property type="entry name" value="CoA-dependent acyltransferases"/>
    <property type="match status" value="2"/>
</dbReference>
<dbReference type="PROSITE" id="PS00455">
    <property type="entry name" value="AMP_BINDING"/>
    <property type="match status" value="1"/>
</dbReference>
<dbReference type="SMART" id="SM00823">
    <property type="entry name" value="PKS_PP"/>
    <property type="match status" value="1"/>
</dbReference>
<dbReference type="InterPro" id="IPR001031">
    <property type="entry name" value="Thioesterase"/>
</dbReference>
<evidence type="ECO:0000259" key="4">
    <source>
        <dbReference type="PROSITE" id="PS50075"/>
    </source>
</evidence>
<dbReference type="InterPro" id="IPR025110">
    <property type="entry name" value="AMP-bd_C"/>
</dbReference>
<dbReference type="Pfam" id="PF00501">
    <property type="entry name" value="AMP-binding"/>
    <property type="match status" value="1"/>
</dbReference>
<keyword evidence="1" id="KW-0596">Phosphopantetheine</keyword>
<dbReference type="InterPro" id="IPR020845">
    <property type="entry name" value="AMP-binding_CS"/>
</dbReference>
<sequence>MSDTPHDLDATQAPESAEVLAFPASVAQQVFWYLELLQPDVTAFNIPMRFRLEGPLDTGLLEQSLRTIVERHESLRTHFEEEQGELLQIVSPHAIFKFPIHDVSHLPEGERQTEADRLGSIEAQRPFHLATGPVFRAELVRLSPSVHILHVTVHHAMFDGSSMTVLTEELADIYQAYHEGKECPLEMPPIQYGDYSVWQKDFLEGPEVAKQLAFWKDRLAGMAELDLPTDRPRPAAKSWSGDLISSLLPRELTGRLQAIAARNGATLYHLLLAAYKVLLHRYSGMTDIAVGSPITGRTRAEVERLIGVFINSLVLRSDLSGDPSFESLVCQVRDHALAAVENQDLPFECLVRALKPNRDPSRNPLFQVNFTHQRSFAKAGTFGGVELIPIPSRSPGAIFDLHFFMVERAEGWRVTCDFSTDLYDHATARRMLGHYQQLLESIAEAPTRKLSALEILTFDEKETILSKWSRNGTTGNAEIIPPDQAQATIPAWFMETARNHPSRTALVFGEETATYAQLHAEATTVAARLIEAGVKPGDLVALCSKPSPEMITGLLGILLAGGAYVPLDPDYPAQRFALLLEESGARVGLATPGLGFSFGEWNGHLLEIPKFGSATPVDLPEFLLTAEHPAYLLFTSGSTGKPKGVLVPHRGVTRLVRDNGFMPITASDVFLQAAPLSFDASTLEIWGPLLNGGTLVIPSKGTGLDEIATAVREQGVTTLWLTAGLFQVMIEEHADSLKGLRYLLAGGDVLSVSHVRQALSTLPDTTLINGYGPTENTTFTTCHVIRPEDCERPSIPIGRPISRTTAFIFDELGRILPGGIPGELFTGGDGLALGYQGDSALTADKFVEHSVHGRLYRTGDLCRWLADGTIEFIGRRDHQVKVRGFRIELGEIETVLASHPEVRQAKVAVRGDTAETKRILAWAVSEEGSLMDAAKLDAWLSSKLPSFLHPDGVMLVDSFPITANGKIDTASLPDPAKGSGEPRRFSPPQGETEKRLAALWSELLDVSEIGRDEDFFALGGHSLMALRLFSRVSKEFGRSLPLAALLSHPTVARLASLLAPEVEPVAKSGKKGHLVTLSDRGNPPPLFCIHGGDGGVIFYRGLAERMTGEYPIHAIEALSLSNSSPITESSVEETAAAYVKELLAVHPEGPFRLAGYSFGGVVAHEMACQLVEQGHAVEFLGLFDTHNPTAPGKRYSLPGRLGAFWQQQDDLPLPAKLERLRERIAEGISVHRQVKKEVVEAMTMGPAEAHSDLRRVQVREENWRAMQAYKPRLYPGPITLFKALTPSDKVEWPADYGWTALAGGGLRIVPVPGRHLTLFDDKNVGPLAKALEDVLQPTVIA</sequence>
<comment type="caution">
    <text evidence="5">The sequence shown here is derived from an EMBL/GenBank/DDBJ whole genome shotgun (WGS) entry which is preliminary data.</text>
</comment>
<dbReference type="Gene3D" id="3.30.559.30">
    <property type="entry name" value="Nonribosomal peptide synthetase, condensation domain"/>
    <property type="match status" value="1"/>
</dbReference>
<reference evidence="5 6" key="1">
    <citation type="submission" date="2022-10" db="EMBL/GenBank/DDBJ databases">
        <title>Luteolibacter arcticus strain CCTCC AB 2014275, whole genome shotgun sequencing project.</title>
        <authorList>
            <person name="Zhao G."/>
            <person name="Shen L."/>
        </authorList>
    </citation>
    <scope>NUCLEOTIDE SEQUENCE [LARGE SCALE GENOMIC DNA]</scope>
    <source>
        <strain evidence="5 6">CCTCC AB 2014275</strain>
    </source>
</reference>
<dbReference type="Gene3D" id="1.10.1200.10">
    <property type="entry name" value="ACP-like"/>
    <property type="match status" value="1"/>
</dbReference>
<evidence type="ECO:0000256" key="2">
    <source>
        <dbReference type="ARBA" id="ARBA00022553"/>
    </source>
</evidence>
<evidence type="ECO:0000256" key="3">
    <source>
        <dbReference type="SAM" id="MobiDB-lite"/>
    </source>
</evidence>
<dbReference type="InterPro" id="IPR000873">
    <property type="entry name" value="AMP-dep_synth/lig_dom"/>
</dbReference>
<dbReference type="SUPFAM" id="SSF47336">
    <property type="entry name" value="ACP-like"/>
    <property type="match status" value="1"/>
</dbReference>
<dbReference type="PANTHER" id="PTHR45527">
    <property type="entry name" value="NONRIBOSOMAL PEPTIDE SYNTHETASE"/>
    <property type="match status" value="1"/>
</dbReference>
<dbReference type="Pfam" id="PF00975">
    <property type="entry name" value="Thioesterase"/>
    <property type="match status" value="1"/>
</dbReference>
<dbReference type="InterPro" id="IPR010071">
    <property type="entry name" value="AA_adenyl_dom"/>
</dbReference>
<dbReference type="NCBIfam" id="TIGR01733">
    <property type="entry name" value="AA-adenyl-dom"/>
    <property type="match status" value="1"/>
</dbReference>
<dbReference type="InterPro" id="IPR020806">
    <property type="entry name" value="PKS_PP-bd"/>
</dbReference>
<keyword evidence="6" id="KW-1185">Reference proteome</keyword>
<dbReference type="InterPro" id="IPR029058">
    <property type="entry name" value="AB_hydrolase_fold"/>
</dbReference>
<dbReference type="Gene3D" id="2.30.38.10">
    <property type="entry name" value="Luciferase, Domain 3"/>
    <property type="match status" value="1"/>
</dbReference>
<dbReference type="Gene3D" id="3.30.300.30">
    <property type="match status" value="1"/>
</dbReference>
<dbReference type="InterPro" id="IPR020802">
    <property type="entry name" value="TesA-like"/>
</dbReference>